<accession>A0ABS4YRV4</accession>
<keyword evidence="1" id="KW-0472">Membrane</keyword>
<comment type="caution">
    <text evidence="2">The sequence shown here is derived from an EMBL/GenBank/DDBJ whole genome shotgun (WGS) entry which is preliminary data.</text>
</comment>
<proteinExistence type="predicted"/>
<dbReference type="EMBL" id="JAGIOI010000001">
    <property type="protein sequence ID" value="MBP2411519.1"/>
    <property type="molecule type" value="Genomic_DNA"/>
</dbReference>
<keyword evidence="1" id="KW-0812">Transmembrane</keyword>
<evidence type="ECO:0000256" key="1">
    <source>
        <dbReference type="SAM" id="Phobius"/>
    </source>
</evidence>
<feature type="transmembrane region" description="Helical" evidence="1">
    <location>
        <begin position="16"/>
        <end position="36"/>
    </location>
</feature>
<name>A0ABS4YRV4_9MICC</name>
<protein>
    <submittedName>
        <fullName evidence="2">Uncharacterized protein</fullName>
    </submittedName>
</protein>
<gene>
    <name evidence="2" type="ORF">JOF48_000318</name>
</gene>
<keyword evidence="3" id="KW-1185">Reference proteome</keyword>
<keyword evidence="1" id="KW-1133">Transmembrane helix</keyword>
<evidence type="ECO:0000313" key="3">
    <source>
        <dbReference type="Proteomes" id="UP000711614"/>
    </source>
</evidence>
<organism evidence="2 3">
    <name type="scientific">Arthrobacter stackebrandtii</name>
    <dbReference type="NCBI Taxonomy" id="272161"/>
    <lineage>
        <taxon>Bacteria</taxon>
        <taxon>Bacillati</taxon>
        <taxon>Actinomycetota</taxon>
        <taxon>Actinomycetes</taxon>
        <taxon>Micrococcales</taxon>
        <taxon>Micrococcaceae</taxon>
        <taxon>Arthrobacter</taxon>
    </lineage>
</organism>
<dbReference type="Proteomes" id="UP000711614">
    <property type="component" value="Unassembled WGS sequence"/>
</dbReference>
<reference evidence="2 3" key="1">
    <citation type="submission" date="2021-03" db="EMBL/GenBank/DDBJ databases">
        <title>Sequencing the genomes of 1000 actinobacteria strains.</title>
        <authorList>
            <person name="Klenk H.-P."/>
        </authorList>
    </citation>
    <scope>NUCLEOTIDE SEQUENCE [LARGE SCALE GENOMIC DNA]</scope>
    <source>
        <strain evidence="2 3">DSM 16005</strain>
    </source>
</reference>
<evidence type="ECO:0000313" key="2">
    <source>
        <dbReference type="EMBL" id="MBP2411519.1"/>
    </source>
</evidence>
<sequence length="38" mass="4395">MSLEYRDKHEKRVRRLKATGVGGLFVIVCIVVYFALLN</sequence>